<dbReference type="AlphaFoldDB" id="A0A9N9P7J3"/>
<sequence length="107" mass="11678">MPKPKPKRRVITMCCHCGNTLHISDACPLATIDIIEDESDKNLSDVTLDDVDNEESNEKNSKKKKGSKAKSVVKEADDRSDEKSKRKGKSVVSEPGSSSKSEGSNTK</sequence>
<keyword evidence="3" id="KW-1185">Reference proteome</keyword>
<reference evidence="2" key="1">
    <citation type="submission" date="2021-06" db="EMBL/GenBank/DDBJ databases">
        <authorList>
            <person name="Kallberg Y."/>
            <person name="Tangrot J."/>
            <person name="Rosling A."/>
        </authorList>
    </citation>
    <scope>NUCLEOTIDE SEQUENCE</scope>
    <source>
        <strain evidence="2">MA453B</strain>
    </source>
</reference>
<feature type="compositionally biased region" description="Low complexity" evidence="1">
    <location>
        <begin position="90"/>
        <end position="107"/>
    </location>
</feature>
<name>A0A9N9P7J3_9GLOM</name>
<feature type="compositionally biased region" description="Basic and acidic residues" evidence="1">
    <location>
        <begin position="72"/>
        <end position="84"/>
    </location>
</feature>
<dbReference type="EMBL" id="CAJVPY010027199">
    <property type="protein sequence ID" value="CAG8790840.1"/>
    <property type="molecule type" value="Genomic_DNA"/>
</dbReference>
<protein>
    <submittedName>
        <fullName evidence="2">17936_t:CDS:1</fullName>
    </submittedName>
</protein>
<feature type="region of interest" description="Disordered" evidence="1">
    <location>
        <begin position="38"/>
        <end position="107"/>
    </location>
</feature>
<evidence type="ECO:0000256" key="1">
    <source>
        <dbReference type="SAM" id="MobiDB-lite"/>
    </source>
</evidence>
<proteinExistence type="predicted"/>
<feature type="non-terminal residue" evidence="2">
    <location>
        <position position="107"/>
    </location>
</feature>
<comment type="caution">
    <text evidence="2">The sequence shown here is derived from an EMBL/GenBank/DDBJ whole genome shotgun (WGS) entry which is preliminary data.</text>
</comment>
<evidence type="ECO:0000313" key="3">
    <source>
        <dbReference type="Proteomes" id="UP000789405"/>
    </source>
</evidence>
<dbReference type="Proteomes" id="UP000789405">
    <property type="component" value="Unassembled WGS sequence"/>
</dbReference>
<evidence type="ECO:0000313" key="2">
    <source>
        <dbReference type="EMBL" id="CAG8790840.1"/>
    </source>
</evidence>
<organism evidence="2 3">
    <name type="scientific">Dentiscutata erythropus</name>
    <dbReference type="NCBI Taxonomy" id="1348616"/>
    <lineage>
        <taxon>Eukaryota</taxon>
        <taxon>Fungi</taxon>
        <taxon>Fungi incertae sedis</taxon>
        <taxon>Mucoromycota</taxon>
        <taxon>Glomeromycotina</taxon>
        <taxon>Glomeromycetes</taxon>
        <taxon>Diversisporales</taxon>
        <taxon>Gigasporaceae</taxon>
        <taxon>Dentiscutata</taxon>
    </lineage>
</organism>
<accession>A0A9N9P7J3</accession>
<gene>
    <name evidence="2" type="ORF">DERYTH_LOCUS21395</name>
</gene>